<evidence type="ECO:0000256" key="12">
    <source>
        <dbReference type="SAM" id="Phobius"/>
    </source>
</evidence>
<dbReference type="PANTHER" id="PTHR32089">
    <property type="entry name" value="METHYL-ACCEPTING CHEMOTAXIS PROTEIN MCPB"/>
    <property type="match status" value="1"/>
</dbReference>
<dbReference type="PRINTS" id="PR00260">
    <property type="entry name" value="CHEMTRNSDUCR"/>
</dbReference>
<dbReference type="FunFam" id="1.10.287.950:FF:000001">
    <property type="entry name" value="Methyl-accepting chemotaxis sensory transducer"/>
    <property type="match status" value="1"/>
</dbReference>
<dbReference type="SUPFAM" id="SSF58104">
    <property type="entry name" value="Methyl-accepting chemotaxis protein (MCP) signaling domain"/>
    <property type="match status" value="1"/>
</dbReference>
<dbReference type="InterPro" id="IPR033479">
    <property type="entry name" value="dCache_1"/>
</dbReference>
<evidence type="ECO:0000256" key="3">
    <source>
        <dbReference type="ARBA" id="ARBA00022475"/>
    </source>
</evidence>
<dbReference type="CDD" id="cd18773">
    <property type="entry name" value="PDC1_HK_sensor"/>
    <property type="match status" value="1"/>
</dbReference>
<dbReference type="EMBL" id="LDOV01000010">
    <property type="protein sequence ID" value="KLV02190.1"/>
    <property type="molecule type" value="Genomic_DNA"/>
</dbReference>
<evidence type="ECO:0000313" key="17">
    <source>
        <dbReference type="Proteomes" id="UP000036426"/>
    </source>
</evidence>
<accession>A0A0J1GR61</accession>
<keyword evidence="11" id="KW-0175">Coiled coil</keyword>
<dbReference type="PROSITE" id="PS50885">
    <property type="entry name" value="HAMP"/>
    <property type="match status" value="1"/>
</dbReference>
<keyword evidence="5 12" id="KW-0812">Transmembrane</keyword>
<evidence type="ECO:0000256" key="2">
    <source>
        <dbReference type="ARBA" id="ARBA00004651"/>
    </source>
</evidence>
<dbReference type="PATRIC" id="fig|754436.4.peg.1466"/>
<evidence type="ECO:0000256" key="11">
    <source>
        <dbReference type="SAM" id="Coils"/>
    </source>
</evidence>
<dbReference type="Gene3D" id="1.10.287.950">
    <property type="entry name" value="Methyl-accepting chemotaxis protein"/>
    <property type="match status" value="1"/>
</dbReference>
<organism evidence="16 17">
    <name type="scientific">Photobacterium aphoticum</name>
    <dbReference type="NCBI Taxonomy" id="754436"/>
    <lineage>
        <taxon>Bacteria</taxon>
        <taxon>Pseudomonadati</taxon>
        <taxon>Pseudomonadota</taxon>
        <taxon>Gammaproteobacteria</taxon>
        <taxon>Vibrionales</taxon>
        <taxon>Vibrionaceae</taxon>
        <taxon>Photobacterium</taxon>
    </lineage>
</organism>
<dbReference type="GO" id="GO:0006935">
    <property type="term" value="P:chemotaxis"/>
    <property type="evidence" value="ECO:0007669"/>
    <property type="project" value="UniProtKB-KW"/>
</dbReference>
<keyword evidence="7 12" id="KW-0472">Membrane</keyword>
<reference evidence="16 17" key="1">
    <citation type="submission" date="2015-05" db="EMBL/GenBank/DDBJ databases">
        <title>Photobacterium galathea sp. nov.</title>
        <authorList>
            <person name="Machado H."/>
            <person name="Gram L."/>
        </authorList>
    </citation>
    <scope>NUCLEOTIDE SEQUENCE [LARGE SCALE GENOMIC DNA]</scope>
    <source>
        <strain evidence="16 17">DSM 25995</strain>
    </source>
</reference>
<evidence type="ECO:0000256" key="1">
    <source>
        <dbReference type="ARBA" id="ARBA00004533"/>
    </source>
</evidence>
<name>A0A0J1GR61_9GAMM</name>
<dbReference type="Pfam" id="PF00015">
    <property type="entry name" value="MCPsignal"/>
    <property type="match status" value="1"/>
</dbReference>
<evidence type="ECO:0000256" key="5">
    <source>
        <dbReference type="ARBA" id="ARBA00022692"/>
    </source>
</evidence>
<proteinExistence type="inferred from homology"/>
<dbReference type="InterPro" id="IPR004089">
    <property type="entry name" value="MCPsignal_dom"/>
</dbReference>
<keyword evidence="13" id="KW-0732">Signal</keyword>
<dbReference type="Pfam" id="PF02743">
    <property type="entry name" value="dCache_1"/>
    <property type="match status" value="1"/>
</dbReference>
<comment type="caution">
    <text evidence="16">The sequence shown here is derived from an EMBL/GenBank/DDBJ whole genome shotgun (WGS) entry which is preliminary data.</text>
</comment>
<comment type="subcellular location">
    <subcellularLocation>
        <location evidence="1">Cell inner membrane</location>
    </subcellularLocation>
    <subcellularLocation>
        <location evidence="2">Cell membrane</location>
        <topology evidence="2">Multi-pass membrane protein</topology>
    </subcellularLocation>
</comment>
<sequence length="625" mass="67259">MNFSMKHKLCLTFACIILAISAVQNWLSSERMTRDAEQSTQRAVSSLSQSALTSISHWLENKAAITQSVIPAFDHQAAPIDALAQTMNAGQFDLVYVGLPTGKVILSKAISFPADYDARERPWYQKAKAENRTIITSPYIDASSNKLVVTLARPFNASMNQGVIAADVSIDTLVKDVLAMNQDGMFAMLIDADGNIIAHPDASLALKPATGLNSTLTTSTIESMSRNDALTTMTISGVESLVQIGQVPDTQWYFALVVNKAKAFEQVDEALFDALIGTIMQVVIVIAAALFFVGRALKPLEQLTDAMQDLSQGNGDLTRRLDFTQDDEIGHLGGHVNAFIEKLHHSVSGIANSTSQLSEQASVSHAMAEQNSQAIQMQLGEIAQIATAIHEMSATAQDVANHAEQTASAAVASHANCNEGKAVITRNQASITQLAHHVEDAASIIQELENNAQEINAILSTIQGIAEQTNLLALNAAIEAARAGEQGRGFAVVADEVRVLSQRTHSSTVEIRSMIETLQRNTHNAVTTMQQSQDMATGSVEEANNATLALEQITASIQYISDMATQISSAAEEQRAVSEEISRNTQAVNDVSEQLSTDAKETQVLAQDLNSITQLLTSEVNKFKI</sequence>
<evidence type="ECO:0000256" key="8">
    <source>
        <dbReference type="ARBA" id="ARBA00023224"/>
    </source>
</evidence>
<dbReference type="PROSITE" id="PS50111">
    <property type="entry name" value="CHEMOTAXIS_TRANSDUC_2"/>
    <property type="match status" value="1"/>
</dbReference>
<evidence type="ECO:0000256" key="7">
    <source>
        <dbReference type="ARBA" id="ARBA00023136"/>
    </source>
</evidence>
<dbReference type="SMART" id="SM00304">
    <property type="entry name" value="HAMP"/>
    <property type="match status" value="2"/>
</dbReference>
<feature type="coiled-coil region" evidence="11">
    <location>
        <begin position="431"/>
        <end position="465"/>
    </location>
</feature>
<keyword evidence="17" id="KW-1185">Reference proteome</keyword>
<dbReference type="SUPFAM" id="SSF103190">
    <property type="entry name" value="Sensory domain-like"/>
    <property type="match status" value="1"/>
</dbReference>
<protein>
    <submittedName>
        <fullName evidence="16">Chemotaxis protein</fullName>
    </submittedName>
</protein>
<comment type="similarity">
    <text evidence="9">Belongs to the methyl-accepting chemotaxis (MCP) protein family.</text>
</comment>
<evidence type="ECO:0000256" key="4">
    <source>
        <dbReference type="ARBA" id="ARBA00022500"/>
    </source>
</evidence>
<dbReference type="AlphaFoldDB" id="A0A0J1GR61"/>
<keyword evidence="3" id="KW-1003">Cell membrane</keyword>
<dbReference type="PANTHER" id="PTHR32089:SF117">
    <property type="entry name" value="METHYL ACCEPTING SENSORY TRANSDUCER WITH CACHE_1 SMALL MOLECULE BINDING DOMAIN"/>
    <property type="match status" value="1"/>
</dbReference>
<dbReference type="GO" id="GO:0007165">
    <property type="term" value="P:signal transduction"/>
    <property type="evidence" value="ECO:0007669"/>
    <property type="project" value="UniProtKB-KW"/>
</dbReference>
<keyword evidence="6 12" id="KW-1133">Transmembrane helix</keyword>
<feature type="domain" description="HAMP" evidence="15">
    <location>
        <begin position="294"/>
        <end position="348"/>
    </location>
</feature>
<keyword evidence="8 10" id="KW-0807">Transducer</keyword>
<dbReference type="CDD" id="cd11386">
    <property type="entry name" value="MCP_signal"/>
    <property type="match status" value="1"/>
</dbReference>
<evidence type="ECO:0000256" key="6">
    <source>
        <dbReference type="ARBA" id="ARBA00022989"/>
    </source>
</evidence>
<dbReference type="CDD" id="cd06225">
    <property type="entry name" value="HAMP"/>
    <property type="match status" value="1"/>
</dbReference>
<dbReference type="OrthoDB" id="2489132at2"/>
<dbReference type="InterPro" id="IPR003660">
    <property type="entry name" value="HAMP_dom"/>
</dbReference>
<feature type="domain" description="Methyl-accepting transducer" evidence="14">
    <location>
        <begin position="353"/>
        <end position="589"/>
    </location>
</feature>
<dbReference type="GO" id="GO:0005886">
    <property type="term" value="C:plasma membrane"/>
    <property type="evidence" value="ECO:0007669"/>
    <property type="project" value="UniProtKB-SubCell"/>
</dbReference>
<dbReference type="InterPro" id="IPR004090">
    <property type="entry name" value="Chemotax_Me-accpt_rcpt"/>
</dbReference>
<dbReference type="GO" id="GO:0004888">
    <property type="term" value="F:transmembrane signaling receptor activity"/>
    <property type="evidence" value="ECO:0007669"/>
    <property type="project" value="InterPro"/>
</dbReference>
<dbReference type="Gene3D" id="3.30.450.20">
    <property type="entry name" value="PAS domain"/>
    <property type="match status" value="2"/>
</dbReference>
<feature type="signal peptide" evidence="13">
    <location>
        <begin position="1"/>
        <end position="24"/>
    </location>
</feature>
<dbReference type="InterPro" id="IPR029151">
    <property type="entry name" value="Sensor-like_sf"/>
</dbReference>
<evidence type="ECO:0000256" key="10">
    <source>
        <dbReference type="PROSITE-ProRule" id="PRU00284"/>
    </source>
</evidence>
<evidence type="ECO:0000256" key="9">
    <source>
        <dbReference type="ARBA" id="ARBA00029447"/>
    </source>
</evidence>
<gene>
    <name evidence="16" type="ORF">ABT58_06865</name>
</gene>
<dbReference type="Pfam" id="PF00672">
    <property type="entry name" value="HAMP"/>
    <property type="match status" value="1"/>
</dbReference>
<evidence type="ECO:0000256" key="13">
    <source>
        <dbReference type="SAM" id="SignalP"/>
    </source>
</evidence>
<feature type="chain" id="PRO_5005252368" evidence="13">
    <location>
        <begin position="25"/>
        <end position="625"/>
    </location>
</feature>
<evidence type="ECO:0000313" key="16">
    <source>
        <dbReference type="EMBL" id="KLV02190.1"/>
    </source>
</evidence>
<evidence type="ECO:0000259" key="14">
    <source>
        <dbReference type="PROSITE" id="PS50111"/>
    </source>
</evidence>
<dbReference type="CDD" id="cd12912">
    <property type="entry name" value="PDC2_MCP_like"/>
    <property type="match status" value="1"/>
</dbReference>
<evidence type="ECO:0000259" key="15">
    <source>
        <dbReference type="PROSITE" id="PS50885"/>
    </source>
</evidence>
<feature type="transmembrane region" description="Helical" evidence="12">
    <location>
        <begin position="270"/>
        <end position="293"/>
    </location>
</feature>
<keyword evidence="4" id="KW-0145">Chemotaxis</keyword>
<dbReference type="SMART" id="SM00283">
    <property type="entry name" value="MA"/>
    <property type="match status" value="1"/>
</dbReference>
<dbReference type="Proteomes" id="UP000036426">
    <property type="component" value="Unassembled WGS sequence"/>
</dbReference>